<keyword evidence="3" id="KW-0677">Repeat</keyword>
<dbReference type="NCBIfam" id="TIGR03570">
    <property type="entry name" value="NeuD_NnaD"/>
    <property type="match status" value="1"/>
</dbReference>
<dbReference type="Pfam" id="PF00132">
    <property type="entry name" value="Hexapep"/>
    <property type="match status" value="2"/>
</dbReference>
<keyword evidence="4" id="KW-0012">Acyltransferase</keyword>
<accession>A0ABY8AQ55</accession>
<comment type="similarity">
    <text evidence="1">Belongs to the transferase hexapeptide repeat family.</text>
</comment>
<evidence type="ECO:0000313" key="6">
    <source>
        <dbReference type="EMBL" id="WED41919.1"/>
    </source>
</evidence>
<gene>
    <name evidence="6" type="ORF">PXX05_08215</name>
</gene>
<dbReference type="InterPro" id="IPR041561">
    <property type="entry name" value="PglD_N"/>
</dbReference>
<evidence type="ECO:0000259" key="5">
    <source>
        <dbReference type="Pfam" id="PF17836"/>
    </source>
</evidence>
<dbReference type="InterPro" id="IPR018357">
    <property type="entry name" value="Hexapep_transf_CS"/>
</dbReference>
<evidence type="ECO:0000256" key="3">
    <source>
        <dbReference type="ARBA" id="ARBA00022737"/>
    </source>
</evidence>
<dbReference type="SUPFAM" id="SSF51161">
    <property type="entry name" value="Trimeric LpxA-like enzymes"/>
    <property type="match status" value="1"/>
</dbReference>
<keyword evidence="2" id="KW-0808">Transferase</keyword>
<dbReference type="InterPro" id="IPR050179">
    <property type="entry name" value="Trans_hexapeptide_repeat"/>
</dbReference>
<proteinExistence type="inferred from homology"/>
<dbReference type="CDD" id="cd03360">
    <property type="entry name" value="LbH_AT_putative"/>
    <property type="match status" value="1"/>
</dbReference>
<feature type="domain" description="PglD N-terminal" evidence="5">
    <location>
        <begin position="6"/>
        <end position="80"/>
    </location>
</feature>
<keyword evidence="7" id="KW-1185">Reference proteome</keyword>
<dbReference type="PROSITE" id="PS00101">
    <property type="entry name" value="HEXAPEP_TRANSFERASES"/>
    <property type="match status" value="1"/>
</dbReference>
<evidence type="ECO:0000256" key="1">
    <source>
        <dbReference type="ARBA" id="ARBA00007274"/>
    </source>
</evidence>
<name>A0ABY8AQ55_9GAMM</name>
<dbReference type="EMBL" id="CP119078">
    <property type="protein sequence ID" value="WED41919.1"/>
    <property type="molecule type" value="Genomic_DNA"/>
</dbReference>
<dbReference type="PANTHER" id="PTHR43300:SF7">
    <property type="entry name" value="UDP-N-ACETYLBACILLOSAMINE N-ACETYLTRANSFERASE"/>
    <property type="match status" value="1"/>
</dbReference>
<dbReference type="Gene3D" id="2.160.10.10">
    <property type="entry name" value="Hexapeptide repeat proteins"/>
    <property type="match status" value="1"/>
</dbReference>
<evidence type="ECO:0000313" key="7">
    <source>
        <dbReference type="Proteomes" id="UP001222087"/>
    </source>
</evidence>
<sequence>MHTKQLTIIGGGGHSKVVIDALELCEGNNIISLCDDNPQVVGKIVGGHVVATTPPLSQISANVHVAIGNNQVREKIYRSLSKNAALFTIIHPSAVISKTAEIAGGSFIAANAILAPDSNIGEGCIINHGAIVDHDVNIGPYSHIAPNSTLGGNVSIGVGVLIGSGAVVLPGIMIGNGATVGAGAVVTRNVPENSVVKGVPAG</sequence>
<evidence type="ECO:0000256" key="2">
    <source>
        <dbReference type="ARBA" id="ARBA00022679"/>
    </source>
</evidence>
<dbReference type="Proteomes" id="UP001222087">
    <property type="component" value="Chromosome"/>
</dbReference>
<dbReference type="InterPro" id="IPR001451">
    <property type="entry name" value="Hexapep"/>
</dbReference>
<organism evidence="6 7">
    <name type="scientific">Legionella cardiaca</name>
    <dbReference type="NCBI Taxonomy" id="1071983"/>
    <lineage>
        <taxon>Bacteria</taxon>
        <taxon>Pseudomonadati</taxon>
        <taxon>Pseudomonadota</taxon>
        <taxon>Gammaproteobacteria</taxon>
        <taxon>Legionellales</taxon>
        <taxon>Legionellaceae</taxon>
        <taxon>Legionella</taxon>
    </lineage>
</organism>
<reference evidence="6 7" key="1">
    <citation type="submission" date="2023-02" db="EMBL/GenBank/DDBJ databases">
        <title>Genome Sequence of L. cardiaca H63T.</title>
        <authorList>
            <person name="Lopez A.E."/>
            <person name="Cianciotto N.P."/>
        </authorList>
    </citation>
    <scope>NUCLEOTIDE SEQUENCE [LARGE SCALE GENOMIC DNA]</scope>
    <source>
        <strain evidence="6 7">H63</strain>
    </source>
</reference>
<dbReference type="InterPro" id="IPR011004">
    <property type="entry name" value="Trimer_LpxA-like_sf"/>
</dbReference>
<protein>
    <submittedName>
        <fullName evidence="6">Acetyltransferase</fullName>
    </submittedName>
</protein>
<dbReference type="RefSeq" id="WP_275087743.1">
    <property type="nucleotide sequence ID" value="NZ_CP119078.1"/>
</dbReference>
<dbReference type="Gene3D" id="3.40.50.20">
    <property type="match status" value="1"/>
</dbReference>
<dbReference type="PANTHER" id="PTHR43300">
    <property type="entry name" value="ACETYLTRANSFERASE"/>
    <property type="match status" value="1"/>
</dbReference>
<dbReference type="InterPro" id="IPR020019">
    <property type="entry name" value="AcTrfase_PglD-like"/>
</dbReference>
<evidence type="ECO:0000256" key="4">
    <source>
        <dbReference type="ARBA" id="ARBA00023315"/>
    </source>
</evidence>
<dbReference type="Pfam" id="PF17836">
    <property type="entry name" value="PglD_N"/>
    <property type="match status" value="1"/>
</dbReference>